<proteinExistence type="predicted"/>
<organism evidence="2 3">
    <name type="scientific">Kordia periserrulae</name>
    <dbReference type="NCBI Taxonomy" id="701523"/>
    <lineage>
        <taxon>Bacteria</taxon>
        <taxon>Pseudomonadati</taxon>
        <taxon>Bacteroidota</taxon>
        <taxon>Flavobacteriia</taxon>
        <taxon>Flavobacteriales</taxon>
        <taxon>Flavobacteriaceae</taxon>
        <taxon>Kordia</taxon>
    </lineage>
</organism>
<keyword evidence="1" id="KW-0732">Signal</keyword>
<feature type="chain" id="PRO_5015532349" evidence="1">
    <location>
        <begin position="20"/>
        <end position="337"/>
    </location>
</feature>
<accession>A0A2T6BYK9</accession>
<evidence type="ECO:0000313" key="2">
    <source>
        <dbReference type="EMBL" id="PTX61174.1"/>
    </source>
</evidence>
<dbReference type="InterPro" id="IPR046495">
    <property type="entry name" value="DUF6588"/>
</dbReference>
<dbReference type="EMBL" id="QBKT01000005">
    <property type="protein sequence ID" value="PTX61174.1"/>
    <property type="molecule type" value="Genomic_DNA"/>
</dbReference>
<feature type="signal peptide" evidence="1">
    <location>
        <begin position="1"/>
        <end position="19"/>
    </location>
</feature>
<name>A0A2T6BYK9_9FLAO</name>
<evidence type="ECO:0000256" key="1">
    <source>
        <dbReference type="SAM" id="SignalP"/>
    </source>
</evidence>
<dbReference type="Proteomes" id="UP000244090">
    <property type="component" value="Unassembled WGS sequence"/>
</dbReference>
<dbReference type="AlphaFoldDB" id="A0A2T6BYK9"/>
<protein>
    <submittedName>
        <fullName evidence="2">Uncharacterized protein</fullName>
    </submittedName>
</protein>
<dbReference type="RefSeq" id="WP_108115305.1">
    <property type="nucleotide sequence ID" value="NZ_QBKT01000005.1"/>
</dbReference>
<dbReference type="OrthoDB" id="9775382at2"/>
<evidence type="ECO:0000313" key="3">
    <source>
        <dbReference type="Proteomes" id="UP000244090"/>
    </source>
</evidence>
<reference evidence="2 3" key="1">
    <citation type="submission" date="2018-04" db="EMBL/GenBank/DDBJ databases">
        <title>Genomic Encyclopedia of Archaeal and Bacterial Type Strains, Phase II (KMG-II): from individual species to whole genera.</title>
        <authorList>
            <person name="Goeker M."/>
        </authorList>
    </citation>
    <scope>NUCLEOTIDE SEQUENCE [LARGE SCALE GENOMIC DNA]</scope>
    <source>
        <strain evidence="2 3">DSM 25731</strain>
    </source>
</reference>
<dbReference type="Pfam" id="PF20230">
    <property type="entry name" value="DUF6588"/>
    <property type="match status" value="1"/>
</dbReference>
<comment type="caution">
    <text evidence="2">The sequence shown here is derived from an EMBL/GenBank/DDBJ whole genome shotgun (WGS) entry which is preliminary data.</text>
</comment>
<gene>
    <name evidence="2" type="ORF">C8N46_105331</name>
</gene>
<sequence>MKTPLILGLILLGMSFSNAQENINELLAAGIDDAKRFTTDYIAPASDGLAYGINTGWFNNAKAPKRFGFEISIVGNASFIKDEKKSFQLNVADYENIRFPDNSPSKTVATALGENDPDITVIVTYDDPIFGNQEVELTLPTGIGSENVDIIPTAFVQASFSPFKGTQVKGRFFPKVNTEDVELSTYGFGIQQEFTSWLPAEKVFPVAISGLIAYTRLDASYDFTDSGVIAGSDQKVETEVKTLLFQLIAGTKFKIVNFYAGLGYITGDSTTDLLGNYTVTDGVLFSQTITDPFSVERDISGVRGTLGANLKLGFFGLNLDYSLGEFDSASLGINFSF</sequence>
<keyword evidence="3" id="KW-1185">Reference proteome</keyword>